<gene>
    <name evidence="2" type="ORF">FGLOB1_3729</name>
</gene>
<evidence type="ECO:0000256" key="1">
    <source>
        <dbReference type="SAM" id="MobiDB-lite"/>
    </source>
</evidence>
<reference evidence="2 3" key="1">
    <citation type="submission" date="2020-05" db="EMBL/GenBank/DDBJ databases">
        <title>Identification and distribution of gene clusters putatively required for synthesis of sphingolipid metabolism inhibitors in phylogenetically diverse species of the filamentous fungus Fusarium.</title>
        <authorList>
            <person name="Kim H.-S."/>
            <person name="Busman M."/>
            <person name="Brown D.W."/>
            <person name="Divon H."/>
            <person name="Uhlig S."/>
            <person name="Proctor R.H."/>
        </authorList>
    </citation>
    <scope>NUCLEOTIDE SEQUENCE [LARGE SCALE GENOMIC DNA]</scope>
    <source>
        <strain evidence="2 3">NRRL 26131</strain>
    </source>
</reference>
<protein>
    <submittedName>
        <fullName evidence="2">Uncharacterized protein</fullName>
    </submittedName>
</protein>
<name>A0A8H5YKT8_9HYPO</name>
<accession>A0A8H5YKT8</accession>
<proteinExistence type="predicted"/>
<feature type="compositionally biased region" description="Polar residues" evidence="1">
    <location>
        <begin position="187"/>
        <end position="216"/>
    </location>
</feature>
<dbReference type="AlphaFoldDB" id="A0A8H5YKT8"/>
<dbReference type="Proteomes" id="UP000532311">
    <property type="component" value="Unassembled WGS sequence"/>
</dbReference>
<feature type="compositionally biased region" description="Basic and acidic residues" evidence="1">
    <location>
        <begin position="131"/>
        <end position="148"/>
    </location>
</feature>
<dbReference type="EMBL" id="JAAQPF010000141">
    <property type="protein sequence ID" value="KAF5713929.1"/>
    <property type="molecule type" value="Genomic_DNA"/>
</dbReference>
<feature type="compositionally biased region" description="Basic and acidic residues" evidence="1">
    <location>
        <begin position="15"/>
        <end position="35"/>
    </location>
</feature>
<keyword evidence="3" id="KW-1185">Reference proteome</keyword>
<feature type="region of interest" description="Disordered" evidence="1">
    <location>
        <begin position="1"/>
        <end position="38"/>
    </location>
</feature>
<organism evidence="2 3">
    <name type="scientific">Fusarium globosum</name>
    <dbReference type="NCBI Taxonomy" id="78864"/>
    <lineage>
        <taxon>Eukaryota</taxon>
        <taxon>Fungi</taxon>
        <taxon>Dikarya</taxon>
        <taxon>Ascomycota</taxon>
        <taxon>Pezizomycotina</taxon>
        <taxon>Sordariomycetes</taxon>
        <taxon>Hypocreomycetidae</taxon>
        <taxon>Hypocreales</taxon>
        <taxon>Nectriaceae</taxon>
        <taxon>Fusarium</taxon>
        <taxon>Fusarium fujikuroi species complex</taxon>
    </lineage>
</organism>
<feature type="compositionally biased region" description="Low complexity" evidence="1">
    <location>
        <begin position="276"/>
        <end position="287"/>
    </location>
</feature>
<feature type="compositionally biased region" description="Basic and acidic residues" evidence="1">
    <location>
        <begin position="174"/>
        <end position="184"/>
    </location>
</feature>
<evidence type="ECO:0000313" key="3">
    <source>
        <dbReference type="Proteomes" id="UP000532311"/>
    </source>
</evidence>
<feature type="region of interest" description="Disordered" evidence="1">
    <location>
        <begin position="258"/>
        <end position="297"/>
    </location>
</feature>
<evidence type="ECO:0000313" key="2">
    <source>
        <dbReference type="EMBL" id="KAF5713929.1"/>
    </source>
</evidence>
<feature type="compositionally biased region" description="Acidic residues" evidence="1">
    <location>
        <begin position="217"/>
        <end position="230"/>
    </location>
</feature>
<feature type="region of interest" description="Disordered" evidence="1">
    <location>
        <begin position="131"/>
        <end position="230"/>
    </location>
</feature>
<sequence>MFDSLPQEETMSPEASEKTDMSVEMPSKESVEKPDMTGQVTKTLEAEATQECVKEVNGRRFTYRSRYKDGPSHALLKDWFDEDGHSIEWWEKKSLLRDWIYGRMSPEEFDAHFPHYMGPPKEWCRITKEAHEMPQEEKESFGLKKNDELGTQPHANNYDDGSGLPHRPGMGPSKTEEDAQKLGKDGQATSDCVNSLSPEEFSAQSPGCNKSNAENTENPEDSEDGWNEEEVYWMLVDDTERRLREEYLECLWEERSLKEDEEETPRYATYYGDSSGLPLRPGMGPPMTEEEREESLKKWQAEEDEFFNMSENEVNDESPESENMSQCLCTEDEAMRLMEEFDEAHTRRREEMIRKWKESRKARPEDQL</sequence>
<comment type="caution">
    <text evidence="2">The sequence shown here is derived from an EMBL/GenBank/DDBJ whole genome shotgun (WGS) entry which is preliminary data.</text>
</comment>